<name>A0ACA9NPB2_9GLOM</name>
<accession>A0ACA9NPB2</accession>
<dbReference type="Proteomes" id="UP000789366">
    <property type="component" value="Unassembled WGS sequence"/>
</dbReference>
<dbReference type="EMBL" id="CAJVPW010016108">
    <property type="protein sequence ID" value="CAG8667320.1"/>
    <property type="molecule type" value="Genomic_DNA"/>
</dbReference>
<gene>
    <name evidence="1" type="ORF">SPELUC_LOCUS9506</name>
</gene>
<sequence length="77" mass="8914">MLRLFLRIATISCSTVKTRFLDPQDNNCAFKSLEDEYQLKEVVAKSKENMMKTKLLAIINSLLNSINTSNRLTYRDL</sequence>
<reference evidence="1" key="1">
    <citation type="submission" date="2021-06" db="EMBL/GenBank/DDBJ databases">
        <authorList>
            <person name="Kallberg Y."/>
            <person name="Tangrot J."/>
            <person name="Rosling A."/>
        </authorList>
    </citation>
    <scope>NUCLEOTIDE SEQUENCE</scope>
    <source>
        <strain evidence="1">28 12/20/2015</strain>
    </source>
</reference>
<protein>
    <submittedName>
        <fullName evidence="1">7055_t:CDS:1</fullName>
    </submittedName>
</protein>
<evidence type="ECO:0000313" key="1">
    <source>
        <dbReference type="EMBL" id="CAG8667320.1"/>
    </source>
</evidence>
<comment type="caution">
    <text evidence="1">The sequence shown here is derived from an EMBL/GenBank/DDBJ whole genome shotgun (WGS) entry which is preliminary data.</text>
</comment>
<evidence type="ECO:0000313" key="2">
    <source>
        <dbReference type="Proteomes" id="UP000789366"/>
    </source>
</evidence>
<proteinExistence type="predicted"/>
<organism evidence="1 2">
    <name type="scientific">Cetraspora pellucida</name>
    <dbReference type="NCBI Taxonomy" id="1433469"/>
    <lineage>
        <taxon>Eukaryota</taxon>
        <taxon>Fungi</taxon>
        <taxon>Fungi incertae sedis</taxon>
        <taxon>Mucoromycota</taxon>
        <taxon>Glomeromycotina</taxon>
        <taxon>Glomeromycetes</taxon>
        <taxon>Diversisporales</taxon>
        <taxon>Gigasporaceae</taxon>
        <taxon>Cetraspora</taxon>
    </lineage>
</organism>
<keyword evidence="2" id="KW-1185">Reference proteome</keyword>